<feature type="compositionally biased region" description="Low complexity" evidence="1">
    <location>
        <begin position="322"/>
        <end position="331"/>
    </location>
</feature>
<sequence length="404" mass="45243">MDELVELIRHRLWREGKSVRYWLRKIREYRDMAWDAAREEDKEFAYVYAFKAAVLIFDKMPKLEDFRDLLDVQQKNNLAEHGHQLIELINQLTPQLRQEYDQWIQEERLRIDAVEAVRQTALAPTEATTAAPSVASQAPLAQESSPPSGPPPEYDSGPMQLEVETEKQRQLRLSAADISRPGTPVSHDTPIPAELLSGPPPSSPITATRRDLKDDGDSYDEDSNDCDYGESHWAGGRLPSYNEVLAEILQEGPTGTFSSSAAATLSPDYREDHGNEYNIEVVEPDVSREATPQPEESPVDEKKQLKRREEQNKASEPVAVAPLSPSLSRRSSISKDKTSNSGSRDSCPRNADLPTAQAGEIFDLKVLERALDTLNSQLELFRSSGAQLPVDIRMKILGLPQFLA</sequence>
<dbReference type="OrthoDB" id="10358446at2759"/>
<evidence type="ECO:0000313" key="2">
    <source>
        <dbReference type="EMBL" id="KAJ2932210.1"/>
    </source>
</evidence>
<keyword evidence="3" id="KW-1185">Reference proteome</keyword>
<feature type="compositionally biased region" description="Polar residues" evidence="1">
    <location>
        <begin position="253"/>
        <end position="263"/>
    </location>
</feature>
<feature type="non-terminal residue" evidence="2">
    <location>
        <position position="1"/>
    </location>
</feature>
<gene>
    <name evidence="2" type="ORF">H1R20_g4904</name>
</gene>
<protein>
    <submittedName>
        <fullName evidence="2">Uncharacterized protein</fullName>
    </submittedName>
</protein>
<reference evidence="2" key="1">
    <citation type="submission" date="2022-06" db="EMBL/GenBank/DDBJ databases">
        <title>Genome Sequence of Candolleomyces eurysporus.</title>
        <authorList>
            <person name="Buettner E."/>
        </authorList>
    </citation>
    <scope>NUCLEOTIDE SEQUENCE</scope>
    <source>
        <strain evidence="2">VTCC 930004</strain>
    </source>
</reference>
<dbReference type="Gene3D" id="1.20.58.80">
    <property type="entry name" value="Phosphotransferase system, lactose/cellobiose-type IIA subunit"/>
    <property type="match status" value="1"/>
</dbReference>
<feature type="compositionally biased region" description="Acidic residues" evidence="1">
    <location>
        <begin position="217"/>
        <end position="228"/>
    </location>
</feature>
<comment type="caution">
    <text evidence="2">The sequence shown here is derived from an EMBL/GenBank/DDBJ whole genome shotgun (WGS) entry which is preliminary data.</text>
</comment>
<feature type="compositionally biased region" description="Basic and acidic residues" evidence="1">
    <location>
        <begin position="299"/>
        <end position="313"/>
    </location>
</feature>
<dbReference type="Proteomes" id="UP001140091">
    <property type="component" value="Unassembled WGS sequence"/>
</dbReference>
<dbReference type="AlphaFoldDB" id="A0A9W8MHI4"/>
<evidence type="ECO:0000256" key="1">
    <source>
        <dbReference type="SAM" id="MobiDB-lite"/>
    </source>
</evidence>
<evidence type="ECO:0000313" key="3">
    <source>
        <dbReference type="Proteomes" id="UP001140091"/>
    </source>
</evidence>
<proteinExistence type="predicted"/>
<organism evidence="2 3">
    <name type="scientific">Candolleomyces eurysporus</name>
    <dbReference type="NCBI Taxonomy" id="2828524"/>
    <lineage>
        <taxon>Eukaryota</taxon>
        <taxon>Fungi</taxon>
        <taxon>Dikarya</taxon>
        <taxon>Basidiomycota</taxon>
        <taxon>Agaricomycotina</taxon>
        <taxon>Agaricomycetes</taxon>
        <taxon>Agaricomycetidae</taxon>
        <taxon>Agaricales</taxon>
        <taxon>Agaricineae</taxon>
        <taxon>Psathyrellaceae</taxon>
        <taxon>Candolleomyces</taxon>
    </lineage>
</organism>
<dbReference type="EMBL" id="JANBPK010000778">
    <property type="protein sequence ID" value="KAJ2932210.1"/>
    <property type="molecule type" value="Genomic_DNA"/>
</dbReference>
<accession>A0A9W8MHI4</accession>
<name>A0A9W8MHI4_9AGAR</name>
<feature type="region of interest" description="Disordered" evidence="1">
    <location>
        <begin position="252"/>
        <end position="352"/>
    </location>
</feature>
<feature type="region of interest" description="Disordered" evidence="1">
    <location>
        <begin position="124"/>
        <end position="232"/>
    </location>
</feature>